<gene>
    <name evidence="3" type="ORF">CSAL01_02800</name>
</gene>
<evidence type="ECO:0000313" key="3">
    <source>
        <dbReference type="EMBL" id="KXH41320.1"/>
    </source>
</evidence>
<evidence type="ECO:0000313" key="4">
    <source>
        <dbReference type="Proteomes" id="UP000070121"/>
    </source>
</evidence>
<dbReference type="EMBL" id="JFFI01002167">
    <property type="protein sequence ID" value="KXH41320.1"/>
    <property type="molecule type" value="Genomic_DNA"/>
</dbReference>
<feature type="region of interest" description="Disordered" evidence="2">
    <location>
        <begin position="122"/>
        <end position="154"/>
    </location>
</feature>
<feature type="coiled-coil region" evidence="1">
    <location>
        <begin position="11"/>
        <end position="45"/>
    </location>
</feature>
<feature type="compositionally biased region" description="Basic and acidic residues" evidence="2">
    <location>
        <begin position="122"/>
        <end position="134"/>
    </location>
</feature>
<proteinExistence type="predicted"/>
<evidence type="ECO:0000256" key="1">
    <source>
        <dbReference type="SAM" id="Coils"/>
    </source>
</evidence>
<evidence type="ECO:0000256" key="2">
    <source>
        <dbReference type="SAM" id="MobiDB-lite"/>
    </source>
</evidence>
<comment type="caution">
    <text evidence="3">The sequence shown here is derived from an EMBL/GenBank/DDBJ whole genome shotgun (WGS) entry which is preliminary data.</text>
</comment>
<sequence>MHLDSQTVDIVEVFKKEKATLNARLEEATKKLATAMEAFESEKQERTKADIEANNRKIQSMNLEPIELMATEHHVHRPSSSGRTDSPTWAEYTANANIEDAKNTSSDEDTIEDCCWGHISRESKDAHGDPKSVKSSDSIECLTPSDSSARSNPASSVCYFSSEKEAPLFDQALTSDITTAFKEHVMHELKNGLKKELQTRVDGDFKSSLEQCLVQELSQKLTGEIKDRIYYELREDLMRILKRDITFKLQQDIKHELRLEMGSQLKYDIMEDVKNSVIAEIKETQKEINNELKSEIKGEVFNEIKEALKQDAMKELKDTIKAELKYDLLDIAHRKQ</sequence>
<dbReference type="AlphaFoldDB" id="A0A135SZH1"/>
<keyword evidence="4" id="KW-1185">Reference proteome</keyword>
<dbReference type="STRING" id="1209931.A0A135SZH1"/>
<organism evidence="3 4">
    <name type="scientific">Colletotrichum salicis</name>
    <dbReference type="NCBI Taxonomy" id="1209931"/>
    <lineage>
        <taxon>Eukaryota</taxon>
        <taxon>Fungi</taxon>
        <taxon>Dikarya</taxon>
        <taxon>Ascomycota</taxon>
        <taxon>Pezizomycotina</taxon>
        <taxon>Sordariomycetes</taxon>
        <taxon>Hypocreomycetidae</taxon>
        <taxon>Glomerellales</taxon>
        <taxon>Glomerellaceae</taxon>
        <taxon>Colletotrichum</taxon>
        <taxon>Colletotrichum acutatum species complex</taxon>
    </lineage>
</organism>
<accession>A0A135SZH1</accession>
<reference evidence="3 4" key="1">
    <citation type="submission" date="2014-02" db="EMBL/GenBank/DDBJ databases">
        <title>The genome sequence of Colletotrichum salicis CBS 607.94.</title>
        <authorList>
            <person name="Baroncelli R."/>
            <person name="Thon M.R."/>
        </authorList>
    </citation>
    <scope>NUCLEOTIDE SEQUENCE [LARGE SCALE GENOMIC DNA]</scope>
    <source>
        <strain evidence="3 4">CBS 607.94</strain>
    </source>
</reference>
<dbReference type="Proteomes" id="UP000070121">
    <property type="component" value="Unassembled WGS sequence"/>
</dbReference>
<feature type="compositionally biased region" description="Low complexity" evidence="2">
    <location>
        <begin position="144"/>
        <end position="154"/>
    </location>
</feature>
<name>A0A135SZH1_9PEZI</name>
<protein>
    <submittedName>
        <fullName evidence="3">Uncharacterized protein</fullName>
    </submittedName>
</protein>
<dbReference type="OrthoDB" id="4840519at2759"/>
<keyword evidence="1" id="KW-0175">Coiled coil</keyword>